<dbReference type="AlphaFoldDB" id="A0A517MZB6"/>
<dbReference type="OrthoDB" id="291621at2"/>
<keyword evidence="3" id="KW-1185">Reference proteome</keyword>
<dbReference type="KEGG" id="amob:HG15A2_35520"/>
<sequence length="88" mass="9666">MSTVAMPATIAQTAENVTLLDGALQNGAQVAIDKSPYLSDRQMRIEALNGVIKLEGAVNSFFQKQMAQEIMRRVDGVTRVDNQLSVNW</sequence>
<organism evidence="2 3">
    <name type="scientific">Adhaeretor mobilis</name>
    <dbReference type="NCBI Taxonomy" id="1930276"/>
    <lineage>
        <taxon>Bacteria</taxon>
        <taxon>Pseudomonadati</taxon>
        <taxon>Planctomycetota</taxon>
        <taxon>Planctomycetia</taxon>
        <taxon>Pirellulales</taxon>
        <taxon>Lacipirellulaceae</taxon>
        <taxon>Adhaeretor</taxon>
    </lineage>
</organism>
<evidence type="ECO:0000313" key="3">
    <source>
        <dbReference type="Proteomes" id="UP000319852"/>
    </source>
</evidence>
<name>A0A517MZB6_9BACT</name>
<evidence type="ECO:0000313" key="2">
    <source>
        <dbReference type="EMBL" id="QDT00217.1"/>
    </source>
</evidence>
<proteinExistence type="predicted"/>
<dbReference type="InterPro" id="IPR007055">
    <property type="entry name" value="BON_dom"/>
</dbReference>
<accession>A0A517MZB6</accession>
<dbReference type="EMBL" id="CP036263">
    <property type="protein sequence ID" value="QDT00217.1"/>
    <property type="molecule type" value="Genomic_DNA"/>
</dbReference>
<gene>
    <name evidence="2" type="ORF">HG15A2_35520</name>
</gene>
<feature type="domain" description="BON" evidence="1">
    <location>
        <begin position="20"/>
        <end position="88"/>
    </location>
</feature>
<dbReference type="RefSeq" id="WP_145061573.1">
    <property type="nucleotide sequence ID" value="NZ_CP036263.1"/>
</dbReference>
<dbReference type="Proteomes" id="UP000319852">
    <property type="component" value="Chromosome"/>
</dbReference>
<dbReference type="Pfam" id="PF04972">
    <property type="entry name" value="BON"/>
    <property type="match status" value="1"/>
</dbReference>
<dbReference type="PROSITE" id="PS50914">
    <property type="entry name" value="BON"/>
    <property type="match status" value="1"/>
</dbReference>
<protein>
    <submittedName>
        <fullName evidence="2">Periplasmic protein</fullName>
    </submittedName>
</protein>
<evidence type="ECO:0000259" key="1">
    <source>
        <dbReference type="PROSITE" id="PS50914"/>
    </source>
</evidence>
<reference evidence="2 3" key="1">
    <citation type="submission" date="2019-02" db="EMBL/GenBank/DDBJ databases">
        <title>Deep-cultivation of Planctomycetes and their phenomic and genomic characterization uncovers novel biology.</title>
        <authorList>
            <person name="Wiegand S."/>
            <person name="Jogler M."/>
            <person name="Boedeker C."/>
            <person name="Pinto D."/>
            <person name="Vollmers J."/>
            <person name="Rivas-Marin E."/>
            <person name="Kohn T."/>
            <person name="Peeters S.H."/>
            <person name="Heuer A."/>
            <person name="Rast P."/>
            <person name="Oberbeckmann S."/>
            <person name="Bunk B."/>
            <person name="Jeske O."/>
            <person name="Meyerdierks A."/>
            <person name="Storesund J.E."/>
            <person name="Kallscheuer N."/>
            <person name="Luecker S."/>
            <person name="Lage O.M."/>
            <person name="Pohl T."/>
            <person name="Merkel B.J."/>
            <person name="Hornburger P."/>
            <person name="Mueller R.-W."/>
            <person name="Bruemmer F."/>
            <person name="Labrenz M."/>
            <person name="Spormann A.M."/>
            <person name="Op den Camp H."/>
            <person name="Overmann J."/>
            <person name="Amann R."/>
            <person name="Jetten M.S.M."/>
            <person name="Mascher T."/>
            <person name="Medema M.H."/>
            <person name="Devos D.P."/>
            <person name="Kaster A.-K."/>
            <person name="Ovreas L."/>
            <person name="Rohde M."/>
            <person name="Galperin M.Y."/>
            <person name="Jogler C."/>
        </authorList>
    </citation>
    <scope>NUCLEOTIDE SEQUENCE [LARGE SCALE GENOMIC DNA]</scope>
    <source>
        <strain evidence="2 3">HG15A2</strain>
    </source>
</reference>
<dbReference type="Gene3D" id="3.30.1340.30">
    <property type="match status" value="1"/>
</dbReference>